<protein>
    <recommendedName>
        <fullName evidence="4">DUF3592 domain-containing protein</fullName>
    </recommendedName>
</protein>
<evidence type="ECO:0000313" key="3">
    <source>
        <dbReference type="Proteomes" id="UP000199158"/>
    </source>
</evidence>
<dbReference type="Proteomes" id="UP000199158">
    <property type="component" value="Unassembled WGS sequence"/>
</dbReference>
<dbReference type="OrthoDB" id="1956083at2"/>
<keyword evidence="1" id="KW-0812">Transmembrane</keyword>
<evidence type="ECO:0008006" key="4">
    <source>
        <dbReference type="Google" id="ProtNLM"/>
    </source>
</evidence>
<gene>
    <name evidence="2" type="ORF">SAMN05216180_2165</name>
</gene>
<dbReference type="RefSeq" id="WP_092754896.1">
    <property type="nucleotide sequence ID" value="NZ_FOCG01000002.1"/>
</dbReference>
<dbReference type="AlphaFoldDB" id="A0A1H8CJ41"/>
<keyword evidence="1" id="KW-0472">Membrane</keyword>
<feature type="transmembrane region" description="Helical" evidence="1">
    <location>
        <begin position="12"/>
        <end position="33"/>
    </location>
</feature>
<feature type="transmembrane region" description="Helical" evidence="1">
    <location>
        <begin position="45"/>
        <end position="69"/>
    </location>
</feature>
<keyword evidence="1" id="KW-1133">Transmembrane helix</keyword>
<accession>A0A1H8CJ41</accession>
<proteinExistence type="predicted"/>
<sequence length="154" mass="17594">MRNPKYVSKPFSQIFLILAVLFLLMGILLFFGVMSPSKNSMVQDASIMGTVFSTIGGLFAIAAFILSWISVLKNKLHNTLHSEGINIKGYVESVKRIKSISYRRQSPYRIYYAYSFDGNTFNKKSYLLWDKPRQNKGDEIDVYVDKMGHSTICI</sequence>
<dbReference type="EMBL" id="FOCG01000002">
    <property type="protein sequence ID" value="SEM95055.1"/>
    <property type="molecule type" value="Genomic_DNA"/>
</dbReference>
<organism evidence="2 3">
    <name type="scientific">Hydrogenoanaerobacterium saccharovorans</name>
    <dbReference type="NCBI Taxonomy" id="474960"/>
    <lineage>
        <taxon>Bacteria</taxon>
        <taxon>Bacillati</taxon>
        <taxon>Bacillota</taxon>
        <taxon>Clostridia</taxon>
        <taxon>Eubacteriales</taxon>
        <taxon>Oscillospiraceae</taxon>
        <taxon>Hydrogenoanaerobacterium</taxon>
    </lineage>
</organism>
<evidence type="ECO:0000256" key="1">
    <source>
        <dbReference type="SAM" id="Phobius"/>
    </source>
</evidence>
<evidence type="ECO:0000313" key="2">
    <source>
        <dbReference type="EMBL" id="SEM95055.1"/>
    </source>
</evidence>
<name>A0A1H8CJ41_9FIRM</name>
<reference evidence="2 3" key="1">
    <citation type="submission" date="2016-10" db="EMBL/GenBank/DDBJ databases">
        <authorList>
            <person name="de Groot N.N."/>
        </authorList>
    </citation>
    <scope>NUCLEOTIDE SEQUENCE [LARGE SCALE GENOMIC DNA]</scope>
    <source>
        <strain evidence="2 3">CGMCC 1.5070</strain>
    </source>
</reference>
<keyword evidence="3" id="KW-1185">Reference proteome</keyword>